<protein>
    <submittedName>
        <fullName evidence="2">Helix-turn-helix domain-containing protein</fullName>
    </submittedName>
</protein>
<proteinExistence type="predicted"/>
<feature type="region of interest" description="Disordered" evidence="1">
    <location>
        <begin position="1"/>
        <end position="27"/>
    </location>
</feature>
<keyword evidence="3" id="KW-1185">Reference proteome</keyword>
<dbReference type="EMBL" id="CP098740">
    <property type="protein sequence ID" value="UZK55995.1"/>
    <property type="molecule type" value="Genomic_DNA"/>
</dbReference>
<name>A0ABY6PUS8_9ACTN</name>
<evidence type="ECO:0000313" key="2">
    <source>
        <dbReference type="EMBL" id="UZK55995.1"/>
    </source>
</evidence>
<evidence type="ECO:0000256" key="1">
    <source>
        <dbReference type="SAM" id="MobiDB-lite"/>
    </source>
</evidence>
<dbReference type="RefSeq" id="WP_265544019.1">
    <property type="nucleotide sequence ID" value="NZ_CP098740.1"/>
</dbReference>
<organism evidence="2 3">
    <name type="scientific">Streptomyces drozdowiczii</name>
    <dbReference type="NCBI Taxonomy" id="202862"/>
    <lineage>
        <taxon>Bacteria</taxon>
        <taxon>Bacillati</taxon>
        <taxon>Actinomycetota</taxon>
        <taxon>Actinomycetes</taxon>
        <taxon>Kitasatosporales</taxon>
        <taxon>Streptomycetaceae</taxon>
        <taxon>Streptomyces</taxon>
    </lineage>
</organism>
<sequence>MTAQQAIAPPCAPPGSPGSPHDVTPTSGVIHVNSRHTSGFTVIGNHLAQHGDLSLLAIGLAVHIQSLPEGAKIGVKVLAARFPESEMRIAAALRELEAAGYLRRIRVRLRDGRVRTRTESHNRPYATPPAPREPYAAPRATTPPPAAPPPPPRQQHPRPTPPANALHRTAALLLADLRRHAPVLTLSEADVAALTPGVAAWLERDAHPDAIRRALTTDLPAPLTHPARLLRHRITALLPPPLPAPSAPPAVIPLQNCDDCNRAFRAPEPGQCRDCRRP</sequence>
<evidence type="ECO:0000313" key="3">
    <source>
        <dbReference type="Proteomes" id="UP001164963"/>
    </source>
</evidence>
<reference evidence="2" key="1">
    <citation type="journal article" date="2022" name="Front. Microbiol.">
        <title>Mirubactin C rescues the lethal effect of cell wall biosynthesis mutations in Bacillus subtilis.</title>
        <authorList>
            <person name="Kepplinger B."/>
            <person name="Wen X."/>
            <person name="Tyler A.R."/>
            <person name="Kim B.Y."/>
            <person name="Brown J."/>
            <person name="Banks P."/>
            <person name="Dashti Y."/>
            <person name="Mackenzie E.S."/>
            <person name="Wills C."/>
            <person name="Kawai Y."/>
            <person name="Waldron K.J."/>
            <person name="Allenby N.E.E."/>
            <person name="Wu L.J."/>
            <person name="Hall M.J."/>
            <person name="Errington J."/>
        </authorList>
    </citation>
    <scope>NUCLEOTIDE SEQUENCE</scope>
    <source>
        <strain evidence="2">MDA8-470</strain>
    </source>
</reference>
<dbReference type="Proteomes" id="UP001164963">
    <property type="component" value="Chromosome"/>
</dbReference>
<gene>
    <name evidence="2" type="ORF">NEH16_19420</name>
</gene>
<feature type="compositionally biased region" description="Basic and acidic residues" evidence="1">
    <location>
        <begin position="113"/>
        <end position="122"/>
    </location>
</feature>
<feature type="region of interest" description="Disordered" evidence="1">
    <location>
        <begin position="113"/>
        <end position="164"/>
    </location>
</feature>
<feature type="compositionally biased region" description="Pro residues" evidence="1">
    <location>
        <begin position="141"/>
        <end position="162"/>
    </location>
</feature>
<accession>A0ABY6PUS8</accession>